<proteinExistence type="predicted"/>
<evidence type="ECO:0000313" key="2">
    <source>
        <dbReference type="Proteomes" id="UP000054721"/>
    </source>
</evidence>
<dbReference type="Proteomes" id="UP000054721">
    <property type="component" value="Unassembled WGS sequence"/>
</dbReference>
<reference evidence="1 2" key="1">
    <citation type="submission" date="2015-05" db="EMBL/GenBank/DDBJ databases">
        <title>Evolution of Trichinella species and genotypes.</title>
        <authorList>
            <person name="Korhonen P.K."/>
            <person name="Edoardo P."/>
            <person name="Giuseppe L.R."/>
            <person name="Gasser R.B."/>
        </authorList>
    </citation>
    <scope>NUCLEOTIDE SEQUENCE [LARGE SCALE GENOMIC DNA]</scope>
    <source>
        <strain evidence="1">ISS10</strain>
    </source>
</reference>
<comment type="caution">
    <text evidence="1">The sequence shown here is derived from an EMBL/GenBank/DDBJ whole genome shotgun (WGS) entry which is preliminary data.</text>
</comment>
<name>A0A0V1LQJ2_9BILA</name>
<protein>
    <submittedName>
        <fullName evidence="1">Uncharacterized protein</fullName>
    </submittedName>
</protein>
<gene>
    <name evidence="1" type="ORF">T02_5287</name>
</gene>
<dbReference type="EMBL" id="JYDW01000014">
    <property type="protein sequence ID" value="KRZ61785.1"/>
    <property type="molecule type" value="Genomic_DNA"/>
</dbReference>
<dbReference type="OrthoDB" id="6747300at2759"/>
<accession>A0A0V1LQJ2</accession>
<sequence>MPKTDNSAANRDELANQPRIQLTRTSSQRGLVRWSKRMKALSIYRILQNMIHLPMESHLEDIGDLIWLLVLIDLDLGSEMPDSAVPSVFGRSLQIISSFVEDEWAVDAEDQDCVTFLTTFYKRKIRLNAALNELFSGKCLSEDLKRKIIAHFTSLKDEFLRYFPDVEPQNPICKLVRNPFLVNIENLPRDLQEEAIE</sequence>
<dbReference type="AlphaFoldDB" id="A0A0V1LQJ2"/>
<keyword evidence="2" id="KW-1185">Reference proteome</keyword>
<organism evidence="1 2">
    <name type="scientific">Trichinella nativa</name>
    <dbReference type="NCBI Taxonomy" id="6335"/>
    <lineage>
        <taxon>Eukaryota</taxon>
        <taxon>Metazoa</taxon>
        <taxon>Ecdysozoa</taxon>
        <taxon>Nematoda</taxon>
        <taxon>Enoplea</taxon>
        <taxon>Dorylaimia</taxon>
        <taxon>Trichinellida</taxon>
        <taxon>Trichinellidae</taxon>
        <taxon>Trichinella</taxon>
    </lineage>
</organism>
<evidence type="ECO:0000313" key="1">
    <source>
        <dbReference type="EMBL" id="KRZ61785.1"/>
    </source>
</evidence>